<dbReference type="CDD" id="cd12912">
    <property type="entry name" value="PDC2_MCP_like"/>
    <property type="match status" value="1"/>
</dbReference>
<feature type="transmembrane region" description="Helical" evidence="11">
    <location>
        <begin position="290"/>
        <end position="312"/>
    </location>
</feature>
<dbReference type="SMART" id="SM00283">
    <property type="entry name" value="MA"/>
    <property type="match status" value="1"/>
</dbReference>
<comment type="similarity">
    <text evidence="9">Belongs to the methyl-accepting chemotaxis (MCP) protein family.</text>
</comment>
<feature type="domain" description="Methyl-accepting transducer" evidence="12">
    <location>
        <begin position="380"/>
        <end position="616"/>
    </location>
</feature>
<dbReference type="PROSITE" id="PS50885">
    <property type="entry name" value="HAMP"/>
    <property type="match status" value="1"/>
</dbReference>
<dbReference type="GO" id="GO:0005886">
    <property type="term" value="C:plasma membrane"/>
    <property type="evidence" value="ECO:0007669"/>
    <property type="project" value="UniProtKB-SubCell"/>
</dbReference>
<keyword evidence="5 11" id="KW-0812">Transmembrane</keyword>
<evidence type="ECO:0000256" key="4">
    <source>
        <dbReference type="ARBA" id="ARBA00022500"/>
    </source>
</evidence>
<dbReference type="SUPFAM" id="SSF58104">
    <property type="entry name" value="Methyl-accepting chemotaxis protein (MCP) signaling domain"/>
    <property type="match status" value="1"/>
</dbReference>
<evidence type="ECO:0000256" key="7">
    <source>
        <dbReference type="ARBA" id="ARBA00023136"/>
    </source>
</evidence>
<dbReference type="PANTHER" id="PTHR32089">
    <property type="entry name" value="METHYL-ACCEPTING CHEMOTAXIS PROTEIN MCPB"/>
    <property type="match status" value="1"/>
</dbReference>
<evidence type="ECO:0000256" key="3">
    <source>
        <dbReference type="ARBA" id="ARBA00022481"/>
    </source>
</evidence>
<dbReference type="RefSeq" id="WP_093672622.1">
    <property type="nucleotide sequence ID" value="NZ_FOOY01000013.1"/>
</dbReference>
<organism evidence="14 15">
    <name type="scientific">Sporolactobacillus nakayamae</name>
    <dbReference type="NCBI Taxonomy" id="269670"/>
    <lineage>
        <taxon>Bacteria</taxon>
        <taxon>Bacillati</taxon>
        <taxon>Bacillota</taxon>
        <taxon>Bacilli</taxon>
        <taxon>Bacillales</taxon>
        <taxon>Sporolactobacillaceae</taxon>
        <taxon>Sporolactobacillus</taxon>
    </lineage>
</organism>
<evidence type="ECO:0000256" key="5">
    <source>
        <dbReference type="ARBA" id="ARBA00022692"/>
    </source>
</evidence>
<feature type="domain" description="HAMP" evidence="13">
    <location>
        <begin position="309"/>
        <end position="361"/>
    </location>
</feature>
<dbReference type="GO" id="GO:0007165">
    <property type="term" value="P:signal transduction"/>
    <property type="evidence" value="ECO:0007669"/>
    <property type="project" value="UniProtKB-KW"/>
</dbReference>
<dbReference type="CDD" id="cd18773">
    <property type="entry name" value="PDC1_HK_sensor"/>
    <property type="match status" value="1"/>
</dbReference>
<keyword evidence="7 11" id="KW-0472">Membrane</keyword>
<dbReference type="Pfam" id="PF00015">
    <property type="entry name" value="MCPsignal"/>
    <property type="match status" value="1"/>
</dbReference>
<evidence type="ECO:0000256" key="6">
    <source>
        <dbReference type="ARBA" id="ARBA00022989"/>
    </source>
</evidence>
<keyword evidence="6 11" id="KW-1133">Transmembrane helix</keyword>
<keyword evidence="4" id="KW-0145">Chemotaxis</keyword>
<dbReference type="GO" id="GO:0006935">
    <property type="term" value="P:chemotaxis"/>
    <property type="evidence" value="ECO:0007669"/>
    <property type="project" value="UniProtKB-KW"/>
</dbReference>
<feature type="transmembrane region" description="Helical" evidence="11">
    <location>
        <begin position="21"/>
        <end position="42"/>
    </location>
</feature>
<dbReference type="Gene3D" id="3.30.450.20">
    <property type="entry name" value="PAS domain"/>
    <property type="match status" value="2"/>
</dbReference>
<accession>A0A1I2SST1</accession>
<proteinExistence type="inferred from homology"/>
<dbReference type="Pfam" id="PF00672">
    <property type="entry name" value="HAMP"/>
    <property type="match status" value="1"/>
</dbReference>
<dbReference type="CDD" id="cd06225">
    <property type="entry name" value="HAMP"/>
    <property type="match status" value="1"/>
</dbReference>
<dbReference type="InterPro" id="IPR033479">
    <property type="entry name" value="dCache_1"/>
</dbReference>
<keyword evidence="15" id="KW-1185">Reference proteome</keyword>
<dbReference type="EMBL" id="FOOY01000013">
    <property type="protein sequence ID" value="SFG55905.1"/>
    <property type="molecule type" value="Genomic_DNA"/>
</dbReference>
<dbReference type="PROSITE" id="PS50111">
    <property type="entry name" value="CHEMOTAXIS_TRANSDUC_2"/>
    <property type="match status" value="1"/>
</dbReference>
<sequence length="669" mass="72519">MSKKGKIHWNKLLKLNLKRSLIIAAVCFTIIPAAIVGVYSFINAKDAVKDQMEISAENSVDLLNQNISQMIDKEKTRLDYLASHVSAVKMTDGENREILNTLLSQQQSDSGLAQVYVGDQKKHYVYTPQSLIRPDGYDPTKRPWFKSAMANPHHIVVNEPYNSELVKDYVVSMSETTTDGKGVVALDLKLDDIQKISNEVNVGKKGYSFIMSSGGNIVAHPKLKPGTKVPDAKLLQLVKKGKQGALDTLFKGVPKRDIYVTNKDTGWIIVGSLLNSEVTDNTNSILMRSILVGLITAIIGALIALFAVVLIIRPINNLISVAKKVADKDLTNYAQADGFEEFKHLGHGFNRMIDSLNDVLTGVDDKATALASSSEELTASTEENKATSDEVAHSIQEIAAGAQDQNQKVESSKQNVTAIYQEIENISAKAATLRDKSDAAMGTVNSGKLSLNQVTNQIRTIRTTNSQVTGELNGLVEKMELISYTNNLINDIAAQTHLLSLNAAIEAARAGEHGKGFSVVAEEIQKLANQSSESTKKISEIEGAISEKVRELVQSMQNSSNQVDQGMVVADEATKTFTEIEETVTSVSEATNEVTHSVQTIAGQTSEIVKSIDDIANLSENASGLTENVSAAAEQQSASMEEIANNATNLSSLADDLRQVVAQFVINKK</sequence>
<dbReference type="SMART" id="SM00304">
    <property type="entry name" value="HAMP"/>
    <property type="match status" value="1"/>
</dbReference>
<dbReference type="InterPro" id="IPR004089">
    <property type="entry name" value="MCPsignal_dom"/>
</dbReference>
<dbReference type="InterPro" id="IPR029151">
    <property type="entry name" value="Sensor-like_sf"/>
</dbReference>
<keyword evidence="3" id="KW-0488">Methylation</keyword>
<dbReference type="STRING" id="269670.SAMN02982927_02046"/>
<name>A0A1I2SST1_9BACL</name>
<dbReference type="Pfam" id="PF02743">
    <property type="entry name" value="dCache_1"/>
    <property type="match status" value="1"/>
</dbReference>
<evidence type="ECO:0000259" key="12">
    <source>
        <dbReference type="PROSITE" id="PS50111"/>
    </source>
</evidence>
<evidence type="ECO:0000313" key="15">
    <source>
        <dbReference type="Proteomes" id="UP000198752"/>
    </source>
</evidence>
<keyword evidence="8 10" id="KW-0807">Transducer</keyword>
<dbReference type="SUPFAM" id="SSF103190">
    <property type="entry name" value="Sensory domain-like"/>
    <property type="match status" value="1"/>
</dbReference>
<dbReference type="InterPro" id="IPR003660">
    <property type="entry name" value="HAMP_dom"/>
</dbReference>
<evidence type="ECO:0000256" key="11">
    <source>
        <dbReference type="SAM" id="Phobius"/>
    </source>
</evidence>
<evidence type="ECO:0000259" key="13">
    <source>
        <dbReference type="PROSITE" id="PS50885"/>
    </source>
</evidence>
<dbReference type="OrthoDB" id="9762005at2"/>
<evidence type="ECO:0000256" key="8">
    <source>
        <dbReference type="ARBA" id="ARBA00023224"/>
    </source>
</evidence>
<protein>
    <submittedName>
        <fullName evidence="14">Methyl-accepting chemotaxis sensory transducer with TarH sensor</fullName>
    </submittedName>
</protein>
<keyword evidence="2" id="KW-1003">Cell membrane</keyword>
<dbReference type="Gene3D" id="1.10.287.950">
    <property type="entry name" value="Methyl-accepting chemotaxis protein"/>
    <property type="match status" value="1"/>
</dbReference>
<dbReference type="AlphaFoldDB" id="A0A1I2SST1"/>
<evidence type="ECO:0000256" key="1">
    <source>
        <dbReference type="ARBA" id="ARBA00004651"/>
    </source>
</evidence>
<dbReference type="PANTHER" id="PTHR32089:SF114">
    <property type="entry name" value="METHYL-ACCEPTING CHEMOTAXIS PROTEIN MCPB"/>
    <property type="match status" value="1"/>
</dbReference>
<evidence type="ECO:0000256" key="9">
    <source>
        <dbReference type="ARBA" id="ARBA00029447"/>
    </source>
</evidence>
<comment type="subcellular location">
    <subcellularLocation>
        <location evidence="1">Cell membrane</location>
        <topology evidence="1">Multi-pass membrane protein</topology>
    </subcellularLocation>
</comment>
<evidence type="ECO:0000256" key="10">
    <source>
        <dbReference type="PROSITE-ProRule" id="PRU00284"/>
    </source>
</evidence>
<reference evidence="15" key="1">
    <citation type="submission" date="2016-10" db="EMBL/GenBank/DDBJ databases">
        <authorList>
            <person name="Varghese N."/>
            <person name="Submissions S."/>
        </authorList>
    </citation>
    <scope>NUCLEOTIDE SEQUENCE [LARGE SCALE GENOMIC DNA]</scope>
    <source>
        <strain evidence="15">ATCC 700379</strain>
    </source>
</reference>
<gene>
    <name evidence="14" type="ORF">SAMN02982927_02046</name>
</gene>
<evidence type="ECO:0000313" key="14">
    <source>
        <dbReference type="EMBL" id="SFG55905.1"/>
    </source>
</evidence>
<evidence type="ECO:0000256" key="2">
    <source>
        <dbReference type="ARBA" id="ARBA00022475"/>
    </source>
</evidence>
<dbReference type="Proteomes" id="UP000198752">
    <property type="component" value="Unassembled WGS sequence"/>
</dbReference>